<accession>A0A915NK08</accession>
<organism evidence="2 3">
    <name type="scientific">Meloidogyne floridensis</name>
    <dbReference type="NCBI Taxonomy" id="298350"/>
    <lineage>
        <taxon>Eukaryota</taxon>
        <taxon>Metazoa</taxon>
        <taxon>Ecdysozoa</taxon>
        <taxon>Nematoda</taxon>
        <taxon>Chromadorea</taxon>
        <taxon>Rhabditida</taxon>
        <taxon>Tylenchina</taxon>
        <taxon>Tylenchomorpha</taxon>
        <taxon>Tylenchoidea</taxon>
        <taxon>Meloidogynidae</taxon>
        <taxon>Meloidogyninae</taxon>
        <taxon>Meloidogyne</taxon>
    </lineage>
</organism>
<evidence type="ECO:0000313" key="2">
    <source>
        <dbReference type="Proteomes" id="UP000887560"/>
    </source>
</evidence>
<feature type="signal peptide" evidence="1">
    <location>
        <begin position="1"/>
        <end position="22"/>
    </location>
</feature>
<dbReference type="AlphaFoldDB" id="A0A915NK08"/>
<keyword evidence="1" id="KW-0732">Signal</keyword>
<protein>
    <submittedName>
        <fullName evidence="3">Uncharacterized protein</fullName>
    </submittedName>
</protein>
<evidence type="ECO:0000256" key="1">
    <source>
        <dbReference type="SAM" id="SignalP"/>
    </source>
</evidence>
<feature type="chain" id="PRO_5036987591" evidence="1">
    <location>
        <begin position="23"/>
        <end position="189"/>
    </location>
</feature>
<sequence length="189" mass="21415">MNSTKIFIQILLMLTAFLYVLATDQDGNVDPYKGWVDEDQIAKEKEYLNKKVAKLLISSKKSKKNNEFAGEETSSGCWQLSSKSMKKKEKAKKSTATNVSEDVNFQPEWPHTEDFNFQPEGSHTEEFNFQPEGSHTEEFNFQTEGSHTEDYPVHLLASLLYYKNVRNSAGLPKLGLTKIRATGDVVPSI</sequence>
<reference evidence="3" key="1">
    <citation type="submission" date="2022-11" db="UniProtKB">
        <authorList>
            <consortium name="WormBaseParasite"/>
        </authorList>
    </citation>
    <scope>IDENTIFICATION</scope>
</reference>
<evidence type="ECO:0000313" key="3">
    <source>
        <dbReference type="WBParaSite" id="scf7180000419482.g3816"/>
    </source>
</evidence>
<keyword evidence="2" id="KW-1185">Reference proteome</keyword>
<dbReference type="WBParaSite" id="scf7180000419482.g3816">
    <property type="protein sequence ID" value="scf7180000419482.g3816"/>
    <property type="gene ID" value="scf7180000419482.g3816"/>
</dbReference>
<dbReference type="Proteomes" id="UP000887560">
    <property type="component" value="Unplaced"/>
</dbReference>
<name>A0A915NK08_9BILA</name>
<proteinExistence type="predicted"/>